<keyword evidence="2" id="KW-1185">Reference proteome</keyword>
<dbReference type="AlphaFoldDB" id="A0A4Z2HWH2"/>
<evidence type="ECO:0000313" key="2">
    <source>
        <dbReference type="Proteomes" id="UP000314294"/>
    </source>
</evidence>
<evidence type="ECO:0000313" key="1">
    <source>
        <dbReference type="EMBL" id="TNN69354.1"/>
    </source>
</evidence>
<reference evidence="1 2" key="1">
    <citation type="submission" date="2019-03" db="EMBL/GenBank/DDBJ databases">
        <title>First draft genome of Liparis tanakae, snailfish: a comprehensive survey of snailfish specific genes.</title>
        <authorList>
            <person name="Kim W."/>
            <person name="Song I."/>
            <person name="Jeong J.-H."/>
            <person name="Kim D."/>
            <person name="Kim S."/>
            <person name="Ryu S."/>
            <person name="Song J.Y."/>
            <person name="Lee S.K."/>
        </authorList>
    </citation>
    <scope>NUCLEOTIDE SEQUENCE [LARGE SCALE GENOMIC DNA]</scope>
    <source>
        <tissue evidence="1">Muscle</tissue>
    </source>
</reference>
<comment type="caution">
    <text evidence="1">The sequence shown here is derived from an EMBL/GenBank/DDBJ whole genome shotgun (WGS) entry which is preliminary data.</text>
</comment>
<dbReference type="EMBL" id="SRLO01000176">
    <property type="protein sequence ID" value="TNN69354.1"/>
    <property type="molecule type" value="Genomic_DNA"/>
</dbReference>
<accession>A0A4Z2HWH2</accession>
<proteinExistence type="predicted"/>
<protein>
    <submittedName>
        <fullName evidence="1">Uncharacterized protein</fullName>
    </submittedName>
</protein>
<organism evidence="1 2">
    <name type="scientific">Liparis tanakae</name>
    <name type="common">Tanaka's snailfish</name>
    <dbReference type="NCBI Taxonomy" id="230148"/>
    <lineage>
        <taxon>Eukaryota</taxon>
        <taxon>Metazoa</taxon>
        <taxon>Chordata</taxon>
        <taxon>Craniata</taxon>
        <taxon>Vertebrata</taxon>
        <taxon>Euteleostomi</taxon>
        <taxon>Actinopterygii</taxon>
        <taxon>Neopterygii</taxon>
        <taxon>Teleostei</taxon>
        <taxon>Neoteleostei</taxon>
        <taxon>Acanthomorphata</taxon>
        <taxon>Eupercaria</taxon>
        <taxon>Perciformes</taxon>
        <taxon>Cottioidei</taxon>
        <taxon>Cottales</taxon>
        <taxon>Liparidae</taxon>
        <taxon>Liparis</taxon>
    </lineage>
</organism>
<sequence>MNTCTHPHGRRDAPGVGFAVTGTEGAVVPANGRVELQLMPLSLEGRRTRKDVHWPRSRATMRACRCVWALLYSDTRLCISFLCFRLISSTSSLLLSSSRSFFFSSSTSSSFPSSSLLSSQCFCDSSSFSISTLSFSTSSFRRWASSSSWASLFLRKSTTSTSFFSSASGFSCTDLIRDGRHRGRMELPLREDLLLRSVSLDTELNVGPLVDRNRRFIDILRREGINRCCNNSVFMQRASGSPPTPPSLSQICSAGSEPVQSGFRPRRRKEARARRTHLLRLQLVQLSLQLGDVGLQLLLFVLPPLLALGHGGVHLDPELRSEAVLALRPGGVRREEKARRREAPLGAQPALLQDFLLQPVLVGPQGRRFPLLPLALPLRLLLHAGQSRPGLTELLLQTGALRPPGGRGFGVLRLLLVLLLDRRLQPTDLRARELFTSHISPLVLRNNLIRDVSFSETSLVASFSFVLSSSLSLSSSLRSSSPFFLSSLKRVHIYQESFSSSTP</sequence>
<dbReference type="Proteomes" id="UP000314294">
    <property type="component" value="Unassembled WGS sequence"/>
</dbReference>
<gene>
    <name evidence="1" type="ORF">EYF80_020355</name>
</gene>
<name>A0A4Z2HWH2_9TELE</name>